<keyword evidence="2" id="KW-0378">Hydrolase</keyword>
<evidence type="ECO:0000313" key="2">
    <source>
        <dbReference type="EMBL" id="CAA9526672.1"/>
    </source>
</evidence>
<name>A0A6J4TLR6_9ACTN</name>
<gene>
    <name evidence="2" type="ORF">AVDCRST_MAG67-3666</name>
</gene>
<protein>
    <submittedName>
        <fullName evidence="2">Ribonuclease BN</fullName>
        <ecNumber evidence="2">3.1.-.-</ecNumber>
    </submittedName>
</protein>
<dbReference type="EMBL" id="CADCVQ010000156">
    <property type="protein sequence ID" value="CAA9526672.1"/>
    <property type="molecule type" value="Genomic_DNA"/>
</dbReference>
<feature type="compositionally biased region" description="Basic residues" evidence="1">
    <location>
        <begin position="258"/>
        <end position="279"/>
    </location>
</feature>
<feature type="region of interest" description="Disordered" evidence="1">
    <location>
        <begin position="258"/>
        <end position="297"/>
    </location>
</feature>
<sequence length="297" mass="33082">EARRCDRQAHGRLVLQRPDDTARGGADVLRADVAVPRGAARALVAGAVRPVPGHVRCDHRLPARRRAVVGARSARQVAAQRAAQPGNRRDGARDQRALRVVRDDRRAGGGAPRAQRRARGRRWPQLPAAQGDRRRVDVHADEPRAHQPRARLRRRIVRAGHARLHRHRAPGRADLERRALARRAGGRDADLRLHLLRHARRQAALVPVGAAGRRRRRPAVACRLVRLLGVHLRGLQRGRDLRGVHRRDPARRVAVAHARRAAVRRRAQRRDRARARAGRGRADGGDAQPADAARPLV</sequence>
<dbReference type="GO" id="GO:0016787">
    <property type="term" value="F:hydrolase activity"/>
    <property type="evidence" value="ECO:0007669"/>
    <property type="project" value="UniProtKB-KW"/>
</dbReference>
<feature type="region of interest" description="Disordered" evidence="1">
    <location>
        <begin position="79"/>
        <end position="147"/>
    </location>
</feature>
<feature type="compositionally biased region" description="Low complexity" evidence="1">
    <location>
        <begin position="285"/>
        <end position="297"/>
    </location>
</feature>
<accession>A0A6J4TLR6</accession>
<dbReference type="EC" id="3.1.-.-" evidence="2"/>
<dbReference type="AlphaFoldDB" id="A0A6J4TLR6"/>
<feature type="non-terminal residue" evidence="2">
    <location>
        <position position="297"/>
    </location>
</feature>
<feature type="compositionally biased region" description="Basic and acidic residues" evidence="1">
    <location>
        <begin position="131"/>
        <end position="145"/>
    </location>
</feature>
<proteinExistence type="predicted"/>
<reference evidence="2" key="1">
    <citation type="submission" date="2020-02" db="EMBL/GenBank/DDBJ databases">
        <authorList>
            <person name="Meier V. D."/>
        </authorList>
    </citation>
    <scope>NUCLEOTIDE SEQUENCE</scope>
    <source>
        <strain evidence="2">AVDCRST_MAG67</strain>
    </source>
</reference>
<evidence type="ECO:0000256" key="1">
    <source>
        <dbReference type="SAM" id="MobiDB-lite"/>
    </source>
</evidence>
<feature type="non-terminal residue" evidence="2">
    <location>
        <position position="1"/>
    </location>
</feature>
<feature type="compositionally biased region" description="Basic and acidic residues" evidence="1">
    <location>
        <begin position="87"/>
        <end position="107"/>
    </location>
</feature>
<organism evidence="2">
    <name type="scientific">uncultured Solirubrobacteraceae bacterium</name>
    <dbReference type="NCBI Taxonomy" id="1162706"/>
    <lineage>
        <taxon>Bacteria</taxon>
        <taxon>Bacillati</taxon>
        <taxon>Actinomycetota</taxon>
        <taxon>Thermoleophilia</taxon>
        <taxon>Solirubrobacterales</taxon>
        <taxon>Solirubrobacteraceae</taxon>
        <taxon>environmental samples</taxon>
    </lineage>
</organism>